<evidence type="ECO:0000256" key="6">
    <source>
        <dbReference type="PROSITE-ProRule" id="PRU00332"/>
    </source>
</evidence>
<gene>
    <name evidence="8" type="primary">LARP7_3</name>
    <name evidence="8" type="ORF">TNCT_85361</name>
</gene>
<dbReference type="SMART" id="SM00715">
    <property type="entry name" value="LA"/>
    <property type="match status" value="1"/>
</dbReference>
<proteinExistence type="predicted"/>
<comment type="caution">
    <text evidence="8">The sequence shown here is derived from an EMBL/GenBank/DDBJ whole genome shotgun (WGS) entry which is preliminary data.</text>
</comment>
<dbReference type="PANTHER" id="PTHR22792:SF62">
    <property type="entry name" value="LA-RELATED PROTEIN 7"/>
    <property type="match status" value="1"/>
</dbReference>
<keyword evidence="5" id="KW-0539">Nucleus</keyword>
<evidence type="ECO:0000256" key="1">
    <source>
        <dbReference type="ARBA" id="ARBA00004123"/>
    </source>
</evidence>
<dbReference type="SUPFAM" id="SSF46785">
    <property type="entry name" value="Winged helix' DNA-binding domain"/>
    <property type="match status" value="1"/>
</dbReference>
<dbReference type="GO" id="GO:0006396">
    <property type="term" value="P:RNA processing"/>
    <property type="evidence" value="ECO:0007669"/>
    <property type="project" value="InterPro"/>
</dbReference>
<evidence type="ECO:0000313" key="9">
    <source>
        <dbReference type="Proteomes" id="UP000887116"/>
    </source>
</evidence>
<organism evidence="8 9">
    <name type="scientific">Trichonephila clavata</name>
    <name type="common">Joro spider</name>
    <name type="synonym">Nephila clavata</name>
    <dbReference type="NCBI Taxonomy" id="2740835"/>
    <lineage>
        <taxon>Eukaryota</taxon>
        <taxon>Metazoa</taxon>
        <taxon>Ecdysozoa</taxon>
        <taxon>Arthropoda</taxon>
        <taxon>Chelicerata</taxon>
        <taxon>Arachnida</taxon>
        <taxon>Araneae</taxon>
        <taxon>Araneomorphae</taxon>
        <taxon>Entelegynae</taxon>
        <taxon>Araneoidea</taxon>
        <taxon>Nephilidae</taxon>
        <taxon>Trichonephila</taxon>
    </lineage>
</organism>
<evidence type="ECO:0000256" key="3">
    <source>
        <dbReference type="ARBA" id="ARBA00023015"/>
    </source>
</evidence>
<keyword evidence="3" id="KW-0805">Transcription regulation</keyword>
<feature type="domain" description="HTH La-type RNA-binding" evidence="7">
    <location>
        <begin position="16"/>
        <end position="89"/>
    </location>
</feature>
<keyword evidence="9" id="KW-1185">Reference proteome</keyword>
<accession>A0A8X6L1C5</accession>
<dbReference type="PROSITE" id="PS50961">
    <property type="entry name" value="HTH_LA"/>
    <property type="match status" value="1"/>
</dbReference>
<evidence type="ECO:0000259" key="7">
    <source>
        <dbReference type="PROSITE" id="PS50961"/>
    </source>
</evidence>
<dbReference type="CDD" id="cd07323">
    <property type="entry name" value="LAM"/>
    <property type="match status" value="1"/>
</dbReference>
<dbReference type="InterPro" id="IPR045180">
    <property type="entry name" value="La_dom_prot"/>
</dbReference>
<evidence type="ECO:0000313" key="8">
    <source>
        <dbReference type="EMBL" id="GFQ91846.1"/>
    </source>
</evidence>
<reference evidence="8" key="1">
    <citation type="submission" date="2020-07" db="EMBL/GenBank/DDBJ databases">
        <title>Multicomponent nature underlies the extraordinary mechanical properties of spider dragline silk.</title>
        <authorList>
            <person name="Kono N."/>
            <person name="Nakamura H."/>
            <person name="Mori M."/>
            <person name="Yoshida Y."/>
            <person name="Ohtoshi R."/>
            <person name="Malay A.D."/>
            <person name="Moran D.A.P."/>
            <person name="Tomita M."/>
            <person name="Numata K."/>
            <person name="Arakawa K."/>
        </authorList>
    </citation>
    <scope>NUCLEOTIDE SEQUENCE</scope>
</reference>
<dbReference type="OrthoDB" id="439993at2759"/>
<dbReference type="GO" id="GO:1990904">
    <property type="term" value="C:ribonucleoprotein complex"/>
    <property type="evidence" value="ECO:0007669"/>
    <property type="project" value="InterPro"/>
</dbReference>
<dbReference type="Gene3D" id="1.10.10.10">
    <property type="entry name" value="Winged helix-like DNA-binding domain superfamily/Winged helix DNA-binding domain"/>
    <property type="match status" value="1"/>
</dbReference>
<dbReference type="InterPro" id="IPR036390">
    <property type="entry name" value="WH_DNA-bd_sf"/>
</dbReference>
<dbReference type="GO" id="GO:0003723">
    <property type="term" value="F:RNA binding"/>
    <property type="evidence" value="ECO:0007669"/>
    <property type="project" value="UniProtKB-UniRule"/>
</dbReference>
<protein>
    <submittedName>
        <fullName evidence="8">La-related protein 7</fullName>
    </submittedName>
</protein>
<evidence type="ECO:0000256" key="4">
    <source>
        <dbReference type="ARBA" id="ARBA00023163"/>
    </source>
</evidence>
<evidence type="ECO:0000256" key="2">
    <source>
        <dbReference type="ARBA" id="ARBA00022884"/>
    </source>
</evidence>
<dbReference type="Pfam" id="PF05383">
    <property type="entry name" value="La"/>
    <property type="match status" value="1"/>
</dbReference>
<dbReference type="EMBL" id="BMAO01033783">
    <property type="protein sequence ID" value="GFQ91846.1"/>
    <property type="molecule type" value="Genomic_DNA"/>
</dbReference>
<comment type="subcellular location">
    <subcellularLocation>
        <location evidence="1">Nucleus</location>
    </subcellularLocation>
</comment>
<dbReference type="PRINTS" id="PR00302">
    <property type="entry name" value="LUPUSLA"/>
</dbReference>
<dbReference type="InterPro" id="IPR002344">
    <property type="entry name" value="Lupus_La"/>
</dbReference>
<keyword evidence="4" id="KW-0804">Transcription</keyword>
<sequence>METDCTDSRIRKPLKGKKKKKLFLKIKQQMEFYFSDSNLAKDSFLCNLLKKDPEGYVDLEIFKSFNKIKELTDDVSTIAEAVSKSNILQ</sequence>
<dbReference type="InterPro" id="IPR006630">
    <property type="entry name" value="La_HTH"/>
</dbReference>
<name>A0A8X6L1C5_TRICU</name>
<evidence type="ECO:0000256" key="5">
    <source>
        <dbReference type="ARBA" id="ARBA00023242"/>
    </source>
</evidence>
<feature type="non-terminal residue" evidence="8">
    <location>
        <position position="89"/>
    </location>
</feature>
<dbReference type="GO" id="GO:0005634">
    <property type="term" value="C:nucleus"/>
    <property type="evidence" value="ECO:0007669"/>
    <property type="project" value="UniProtKB-SubCell"/>
</dbReference>
<keyword evidence="2 6" id="KW-0694">RNA-binding</keyword>
<dbReference type="PANTHER" id="PTHR22792">
    <property type="entry name" value="LUPUS LA PROTEIN-RELATED"/>
    <property type="match status" value="1"/>
</dbReference>
<dbReference type="InterPro" id="IPR036388">
    <property type="entry name" value="WH-like_DNA-bd_sf"/>
</dbReference>
<dbReference type="AlphaFoldDB" id="A0A8X6L1C5"/>
<dbReference type="Proteomes" id="UP000887116">
    <property type="component" value="Unassembled WGS sequence"/>
</dbReference>